<protein>
    <recommendedName>
        <fullName evidence="2">C2H2-type domain-containing protein</fullName>
    </recommendedName>
</protein>
<feature type="coiled-coil region" evidence="1">
    <location>
        <begin position="4"/>
        <end position="38"/>
    </location>
</feature>
<reference evidence="3" key="1">
    <citation type="submission" date="2015-07" db="EMBL/GenBank/DDBJ databases">
        <title>Adaptation to a free-living lifestyle via gene acquisitions in the diplomonad Trepomonas sp. PC1.</title>
        <authorList>
            <person name="Xu F."/>
            <person name="Jerlstrom-Hultqvist J."/>
            <person name="Kolisko M."/>
            <person name="Simpson A.G.B."/>
            <person name="Roger A.J."/>
            <person name="Svard S.G."/>
            <person name="Andersson J.O."/>
        </authorList>
    </citation>
    <scope>NUCLEOTIDE SEQUENCE</scope>
    <source>
        <strain evidence="3">PC1</strain>
    </source>
</reference>
<dbReference type="AlphaFoldDB" id="A0A146K9B3"/>
<dbReference type="InterPro" id="IPR013087">
    <property type="entry name" value="Znf_C2H2_type"/>
</dbReference>
<dbReference type="PROSITE" id="PS00028">
    <property type="entry name" value="ZINC_FINGER_C2H2_1"/>
    <property type="match status" value="1"/>
</dbReference>
<evidence type="ECO:0000313" key="3">
    <source>
        <dbReference type="EMBL" id="JAP93403.1"/>
    </source>
</evidence>
<sequence>MAFIEELHGKNIELNFQYNNLTKEKKQLLQDMNDTKVSVPLHYFNPKLASQDANYQYSVSFCRNCFNVAEHSVCNYPRLLHTAMSTSTSEFYQFFDHLQYLQNYPGHLAQQQRVLQLQNQNNPINISNELIARSTVYCFPSSTAIQLAVGMIQSELMRKQLFYTDKLTIKCHAPGCYQNFLVNCQGKFDTNLDQAFLKHCERHCVKNQFRCRLCMRGYDVKESLEAEMGCYFECLLEFLIHCRWHETLKFKCLICRETLESELHVKAHILSQHKEDCNN</sequence>
<keyword evidence="1" id="KW-0175">Coiled coil</keyword>
<evidence type="ECO:0000256" key="1">
    <source>
        <dbReference type="SAM" id="Coils"/>
    </source>
</evidence>
<evidence type="ECO:0000259" key="2">
    <source>
        <dbReference type="PROSITE" id="PS00028"/>
    </source>
</evidence>
<proteinExistence type="predicted"/>
<name>A0A146K9B3_9EUKA</name>
<accession>A0A146K9B3</accession>
<organism evidence="3">
    <name type="scientific">Trepomonas sp. PC1</name>
    <dbReference type="NCBI Taxonomy" id="1076344"/>
    <lineage>
        <taxon>Eukaryota</taxon>
        <taxon>Metamonada</taxon>
        <taxon>Diplomonadida</taxon>
        <taxon>Hexamitidae</taxon>
        <taxon>Hexamitinae</taxon>
        <taxon>Trepomonas</taxon>
    </lineage>
</organism>
<feature type="domain" description="C2H2-type" evidence="2">
    <location>
        <begin position="252"/>
        <end position="273"/>
    </location>
</feature>
<gene>
    <name evidence="3" type="ORF">TPC1_14331</name>
</gene>
<feature type="non-terminal residue" evidence="3">
    <location>
        <position position="279"/>
    </location>
</feature>
<dbReference type="EMBL" id="GDID01003203">
    <property type="protein sequence ID" value="JAP93403.1"/>
    <property type="molecule type" value="Transcribed_RNA"/>
</dbReference>